<feature type="compositionally biased region" description="Basic and acidic residues" evidence="5">
    <location>
        <begin position="23"/>
        <end position="38"/>
    </location>
</feature>
<sequence>MFRKPKAKGAIRQRKNDDWDENSPTKESSEKSEAEKVVKVTTEKRSTFSFDMDEGADSTFEVKKNKKKVEELKRMHKLEEQAEQMENERRIEEESRKKKLESVISKEKKVKEEKEKDKRSERQKYLEKYKDASAKHVGGFDEDLDIDEEAISFSSDTNSKFSSLAGIPDSKAVYEAKKRRERMRREGRDGYIPLDDDQKIRNRGARDRLIREDENDDSDEEEAGKFYSARELLRTDEDRRREEQNEFLNREHGDDNDDDDENSDYRKNPEMEEWEKQQIRKAVSGRAIGQLREEKRNTTKLYGHPPPIEDDDDHMDIDMDVVIEKTSFNPKNTGGVVKIEDILAKLKLRLQDRDEALNFRREEMRKMKQHLDENKSMVEKIEMEMPSLSTKFAMYQELRVYARSLLECLNEKVAEINEIADKKRTAQNARMLRIAKRRRMDVRDQYAECTACAAGKNISTVKVGEAATRAAEREARRGRRWRERETTLVGISHEEGMSTDDEEMNSQIAADKQIDDEVEAVASVIFADALEEYSDIKKVLERMMDWLAVDTKSFQDAYVYLCLPKLCSPYVRLQLITADILRKETLLNSMPWFKSAILAGANNSEIEPEHVTIVGLVPAIVEKIVCPFLIDLVRETWDPLSLSQTRKLMQFCADFDKIPTLNEKSKQFVGLLDAIRCRIQEAIDDDLFVPMFAPTALENTSTGCKLFQDRQYWTALKLIKSINCLSPLISVAARFELIVEKIVNGSIVVALRTGVKNDVSAERKIRALIEQLDEKLLLMGGMTSLRQLTTTLSTISDAQNAAGREFYKEIRRFIAKIER</sequence>
<feature type="domain" description="GCF C-terminal" evidence="6">
    <location>
        <begin position="537"/>
        <end position="685"/>
    </location>
</feature>
<dbReference type="InterPro" id="IPR012890">
    <property type="entry name" value="GCFC2-like"/>
</dbReference>
<dbReference type="EMBL" id="CADEPM010000007">
    <property type="protein sequence ID" value="CAB3408206.1"/>
    <property type="molecule type" value="Genomic_DNA"/>
</dbReference>
<dbReference type="AlphaFoldDB" id="A0A8S1F6W6"/>
<keyword evidence="8" id="KW-1185">Reference proteome</keyword>
<evidence type="ECO:0000256" key="3">
    <source>
        <dbReference type="ARBA" id="ARBA00023242"/>
    </source>
</evidence>
<feature type="region of interest" description="Disordered" evidence="5">
    <location>
        <begin position="1"/>
        <end position="38"/>
    </location>
</feature>
<organism evidence="7 8">
    <name type="scientific">Caenorhabditis bovis</name>
    <dbReference type="NCBI Taxonomy" id="2654633"/>
    <lineage>
        <taxon>Eukaryota</taxon>
        <taxon>Metazoa</taxon>
        <taxon>Ecdysozoa</taxon>
        <taxon>Nematoda</taxon>
        <taxon>Chromadorea</taxon>
        <taxon>Rhabditida</taxon>
        <taxon>Rhabditina</taxon>
        <taxon>Rhabditomorpha</taxon>
        <taxon>Rhabditoidea</taxon>
        <taxon>Rhabditidae</taxon>
        <taxon>Peloderinae</taxon>
        <taxon>Caenorhabditis</taxon>
    </lineage>
</organism>
<dbReference type="Pfam" id="PF07842">
    <property type="entry name" value="GCFC"/>
    <property type="match status" value="1"/>
</dbReference>
<dbReference type="PANTHER" id="PTHR12214">
    <property type="entry name" value="GC-RICH SEQUENCE DNA-BINDING FACTOR"/>
    <property type="match status" value="1"/>
</dbReference>
<feature type="region of interest" description="Disordered" evidence="5">
    <location>
        <begin position="175"/>
        <end position="314"/>
    </location>
</feature>
<feature type="compositionally biased region" description="Basic and acidic residues" evidence="5">
    <location>
        <begin position="263"/>
        <end position="278"/>
    </location>
</feature>
<feature type="compositionally biased region" description="Basic and acidic residues" evidence="5">
    <location>
        <begin position="175"/>
        <end position="189"/>
    </location>
</feature>
<dbReference type="GO" id="GO:0005634">
    <property type="term" value="C:nucleus"/>
    <property type="evidence" value="ECO:0007669"/>
    <property type="project" value="UniProtKB-SubCell"/>
</dbReference>
<dbReference type="GO" id="GO:0000398">
    <property type="term" value="P:mRNA splicing, via spliceosome"/>
    <property type="evidence" value="ECO:0007669"/>
    <property type="project" value="InterPro"/>
</dbReference>
<evidence type="ECO:0000256" key="4">
    <source>
        <dbReference type="SAM" id="Coils"/>
    </source>
</evidence>
<feature type="compositionally biased region" description="Basic residues" evidence="5">
    <location>
        <begin position="1"/>
        <end position="13"/>
    </location>
</feature>
<protein>
    <recommendedName>
        <fullName evidence="6">GCF C-terminal domain-containing protein</fullName>
    </recommendedName>
</protein>
<evidence type="ECO:0000313" key="8">
    <source>
        <dbReference type="Proteomes" id="UP000494206"/>
    </source>
</evidence>
<dbReference type="InterPro" id="IPR022783">
    <property type="entry name" value="GCFC_dom"/>
</dbReference>
<evidence type="ECO:0000256" key="1">
    <source>
        <dbReference type="ARBA" id="ARBA00004123"/>
    </source>
</evidence>
<evidence type="ECO:0000313" key="7">
    <source>
        <dbReference type="EMBL" id="CAB3408206.1"/>
    </source>
</evidence>
<feature type="coiled-coil region" evidence="4">
    <location>
        <begin position="364"/>
        <end position="429"/>
    </location>
</feature>
<dbReference type="OrthoDB" id="429427at2759"/>
<accession>A0A8S1F6W6</accession>
<evidence type="ECO:0000259" key="6">
    <source>
        <dbReference type="Pfam" id="PF07842"/>
    </source>
</evidence>
<dbReference type="GO" id="GO:0003677">
    <property type="term" value="F:DNA binding"/>
    <property type="evidence" value="ECO:0007669"/>
    <property type="project" value="InterPro"/>
</dbReference>
<dbReference type="PANTHER" id="PTHR12214:SF0">
    <property type="entry name" value="LD29489P"/>
    <property type="match status" value="1"/>
</dbReference>
<reference evidence="7 8" key="1">
    <citation type="submission" date="2020-04" db="EMBL/GenBank/DDBJ databases">
        <authorList>
            <person name="Laetsch R D."/>
            <person name="Stevens L."/>
            <person name="Kumar S."/>
            <person name="Blaxter L. M."/>
        </authorList>
    </citation>
    <scope>NUCLEOTIDE SEQUENCE [LARGE SCALE GENOMIC DNA]</scope>
</reference>
<feature type="compositionally biased region" description="Acidic residues" evidence="5">
    <location>
        <begin position="213"/>
        <end position="222"/>
    </location>
</feature>
<evidence type="ECO:0000256" key="2">
    <source>
        <dbReference type="ARBA" id="ARBA00010801"/>
    </source>
</evidence>
<feature type="region of interest" description="Disordered" evidence="5">
    <location>
        <begin position="76"/>
        <end position="124"/>
    </location>
</feature>
<keyword evidence="4" id="KW-0175">Coiled coil</keyword>
<dbReference type="Proteomes" id="UP000494206">
    <property type="component" value="Unassembled WGS sequence"/>
</dbReference>
<comment type="caution">
    <text evidence="7">The sequence shown here is derived from an EMBL/GenBank/DDBJ whole genome shotgun (WGS) entry which is preliminary data.</text>
</comment>
<evidence type="ECO:0000256" key="5">
    <source>
        <dbReference type="SAM" id="MobiDB-lite"/>
    </source>
</evidence>
<name>A0A8S1F6W6_9PELO</name>
<keyword evidence="3" id="KW-0539">Nucleus</keyword>
<feature type="compositionally biased region" description="Basic and acidic residues" evidence="5">
    <location>
        <begin position="196"/>
        <end position="212"/>
    </location>
</feature>
<comment type="similarity">
    <text evidence="2">Belongs to the GCF family.</text>
</comment>
<comment type="subcellular location">
    <subcellularLocation>
        <location evidence="1">Nucleus</location>
    </subcellularLocation>
</comment>
<gene>
    <name evidence="7" type="ORF">CBOVIS_LOCUS10013</name>
</gene>
<proteinExistence type="inferred from homology"/>
<feature type="compositionally biased region" description="Basic and acidic residues" evidence="5">
    <location>
        <begin position="231"/>
        <end position="253"/>
    </location>
</feature>